<name>A0ABS0FWC6_9PSED</name>
<dbReference type="Pfam" id="PF01965">
    <property type="entry name" value="DJ-1_PfpI"/>
    <property type="match status" value="1"/>
</dbReference>
<evidence type="ECO:0000256" key="3">
    <source>
        <dbReference type="ARBA" id="ARBA00023163"/>
    </source>
</evidence>
<comment type="caution">
    <text evidence="6">The sequence shown here is derived from an EMBL/GenBank/DDBJ whole genome shotgun (WGS) entry which is preliminary data.</text>
</comment>
<gene>
    <name evidence="6" type="ORF">IRZ77_03655</name>
</gene>
<feature type="region of interest" description="Disordered" evidence="4">
    <location>
        <begin position="1"/>
        <end position="25"/>
    </location>
</feature>
<dbReference type="InterPro" id="IPR052158">
    <property type="entry name" value="INH-QAR"/>
</dbReference>
<evidence type="ECO:0000313" key="6">
    <source>
        <dbReference type="EMBL" id="MBF8644655.1"/>
    </source>
</evidence>
<evidence type="ECO:0000256" key="2">
    <source>
        <dbReference type="ARBA" id="ARBA00023125"/>
    </source>
</evidence>
<organism evidence="6 7">
    <name type="scientific">Pseudomonas pudica</name>
    <dbReference type="NCBI Taxonomy" id="272772"/>
    <lineage>
        <taxon>Bacteria</taxon>
        <taxon>Pseudomonadati</taxon>
        <taxon>Pseudomonadota</taxon>
        <taxon>Gammaproteobacteria</taxon>
        <taxon>Pseudomonadales</taxon>
        <taxon>Pseudomonadaceae</taxon>
        <taxon>Pseudomonas</taxon>
    </lineage>
</organism>
<dbReference type="InterPro" id="IPR009057">
    <property type="entry name" value="Homeodomain-like_sf"/>
</dbReference>
<dbReference type="CDD" id="cd03136">
    <property type="entry name" value="GATase1_AraC_ArgR_like"/>
    <property type="match status" value="1"/>
</dbReference>
<feature type="domain" description="HTH araC/xylS-type" evidence="5">
    <location>
        <begin position="237"/>
        <end position="335"/>
    </location>
</feature>
<keyword evidence="3" id="KW-0804">Transcription</keyword>
<proteinExistence type="predicted"/>
<feature type="compositionally biased region" description="Polar residues" evidence="4">
    <location>
        <begin position="1"/>
        <end position="19"/>
    </location>
</feature>
<dbReference type="InterPro" id="IPR002818">
    <property type="entry name" value="DJ-1/PfpI"/>
</dbReference>
<dbReference type="InterPro" id="IPR029062">
    <property type="entry name" value="Class_I_gatase-like"/>
</dbReference>
<evidence type="ECO:0000256" key="4">
    <source>
        <dbReference type="SAM" id="MobiDB-lite"/>
    </source>
</evidence>
<dbReference type="PROSITE" id="PS01124">
    <property type="entry name" value="HTH_ARAC_FAMILY_2"/>
    <property type="match status" value="1"/>
</dbReference>
<protein>
    <submittedName>
        <fullName evidence="6">GlxA family transcriptional regulator</fullName>
    </submittedName>
</protein>
<dbReference type="Gene3D" id="1.10.10.60">
    <property type="entry name" value="Homeodomain-like"/>
    <property type="match status" value="1"/>
</dbReference>
<evidence type="ECO:0000256" key="1">
    <source>
        <dbReference type="ARBA" id="ARBA00023015"/>
    </source>
</evidence>
<dbReference type="PANTHER" id="PTHR43130:SF3">
    <property type="entry name" value="HTH-TYPE TRANSCRIPTIONAL REGULATOR RV1931C"/>
    <property type="match status" value="1"/>
</dbReference>
<dbReference type="SUPFAM" id="SSF52317">
    <property type="entry name" value="Class I glutamine amidotransferase-like"/>
    <property type="match status" value="1"/>
</dbReference>
<reference evidence="6 7" key="1">
    <citation type="submission" date="2020-10" db="EMBL/GenBank/DDBJ databases">
        <title>Genome sequences of Pseudomonas isolates.</title>
        <authorList>
            <person name="Wessels L."/>
            <person name="Reich F."/>
            <person name="Hammerl J."/>
        </authorList>
    </citation>
    <scope>NUCLEOTIDE SEQUENCE [LARGE SCALE GENOMIC DNA]</scope>
    <source>
        <strain evidence="6 7">20-MO00628-0</strain>
    </source>
</reference>
<dbReference type="RefSeq" id="WP_196172942.1">
    <property type="nucleotide sequence ID" value="NZ_JADLJR010000006.1"/>
</dbReference>
<dbReference type="Gene3D" id="3.40.50.880">
    <property type="match status" value="1"/>
</dbReference>
<dbReference type="PROSITE" id="PS00041">
    <property type="entry name" value="HTH_ARAC_FAMILY_1"/>
    <property type="match status" value="1"/>
</dbReference>
<dbReference type="PANTHER" id="PTHR43130">
    <property type="entry name" value="ARAC-FAMILY TRANSCRIPTIONAL REGULATOR"/>
    <property type="match status" value="1"/>
</dbReference>
<dbReference type="SUPFAM" id="SSF46689">
    <property type="entry name" value="Homeodomain-like"/>
    <property type="match status" value="2"/>
</dbReference>
<dbReference type="InterPro" id="IPR018062">
    <property type="entry name" value="HTH_AraC-typ_CS"/>
</dbReference>
<dbReference type="SMART" id="SM00342">
    <property type="entry name" value="HTH_ARAC"/>
    <property type="match status" value="1"/>
</dbReference>
<dbReference type="Pfam" id="PF12833">
    <property type="entry name" value="HTH_18"/>
    <property type="match status" value="1"/>
</dbReference>
<accession>A0ABS0FWC6</accession>
<keyword evidence="7" id="KW-1185">Reference proteome</keyword>
<evidence type="ECO:0000259" key="5">
    <source>
        <dbReference type="PROSITE" id="PS01124"/>
    </source>
</evidence>
<dbReference type="EMBL" id="JADLJS010000003">
    <property type="protein sequence ID" value="MBF8644655.1"/>
    <property type="molecule type" value="Genomic_DNA"/>
</dbReference>
<keyword evidence="1" id="KW-0805">Transcription regulation</keyword>
<dbReference type="InterPro" id="IPR018060">
    <property type="entry name" value="HTH_AraC"/>
</dbReference>
<evidence type="ECO:0000313" key="7">
    <source>
        <dbReference type="Proteomes" id="UP000639294"/>
    </source>
</evidence>
<keyword evidence="2" id="KW-0238">DNA-binding</keyword>
<sequence>MRPTRSFSNALNGHNSRFTRSAEEPTREPTRVGFLLLDNFSLPAFTQALDTLVTANLIEPSACVSTTFSIDGRSVTSDLGIVICPAASMETSSKQPLDLLVICGGLRTPLSASANLSAWLQGLARKGVALAGLWNGAWFLGQAGLLDGYRCAVHPEHRGAVAEVAHRSQVTTQSFLVDRDRLSAASPAGAFNMVLEWLGEQRGTALTDGITAILAFEASRYLRTTPALHANISEPLREAINLMSANIEEPLSQDQIAAYVGRSKRQIGRLFQHQLGTTPVRYYLELRITESRRLLQYSDLPLLGVAVACGFVSASHFSKCYASFFGYSPSKEKRFGCVRGTHRETS</sequence>
<dbReference type="Proteomes" id="UP000639294">
    <property type="component" value="Unassembled WGS sequence"/>
</dbReference>